<organism evidence="1 2">
    <name type="scientific">Apatococcus fuscideae</name>
    <dbReference type="NCBI Taxonomy" id="2026836"/>
    <lineage>
        <taxon>Eukaryota</taxon>
        <taxon>Viridiplantae</taxon>
        <taxon>Chlorophyta</taxon>
        <taxon>core chlorophytes</taxon>
        <taxon>Trebouxiophyceae</taxon>
        <taxon>Chlorellales</taxon>
        <taxon>Chlorellaceae</taxon>
        <taxon>Apatococcus</taxon>
    </lineage>
</organism>
<sequence length="236" mass="25775">MAISPETIRRTALQALVDSCHPALTARLRQDAKGRHFIDSGNYGFELQISSKLELGLSDLLPAFVRPSQETEPNVILAGDFVEPLQPAEYLLGNSPLCSLRLTTLKDRAVLGFFMCHALADAARMGQLFVDLSQLYQDLPVPSRQSSLSRLGMQSLMIGRRDAAASNTSNTTSDAEVIESLPRYGPPPATLQDWIDLGVYDLLAHTAAERKEGVYITNLVLHLNGRAPTGMISVQD</sequence>
<dbReference type="Proteomes" id="UP001485043">
    <property type="component" value="Unassembled WGS sequence"/>
</dbReference>
<comment type="caution">
    <text evidence="1">The sequence shown here is derived from an EMBL/GenBank/DDBJ whole genome shotgun (WGS) entry which is preliminary data.</text>
</comment>
<dbReference type="AlphaFoldDB" id="A0AAW1SKU0"/>
<evidence type="ECO:0000313" key="1">
    <source>
        <dbReference type="EMBL" id="KAK9847601.1"/>
    </source>
</evidence>
<protein>
    <submittedName>
        <fullName evidence="1">Uncharacterized protein</fullName>
    </submittedName>
</protein>
<dbReference type="Gene3D" id="3.30.559.10">
    <property type="entry name" value="Chloramphenicol acetyltransferase-like domain"/>
    <property type="match status" value="1"/>
</dbReference>
<reference evidence="1 2" key="1">
    <citation type="journal article" date="2024" name="Nat. Commun.">
        <title>Phylogenomics reveals the evolutionary origins of lichenization in chlorophyte algae.</title>
        <authorList>
            <person name="Puginier C."/>
            <person name="Libourel C."/>
            <person name="Otte J."/>
            <person name="Skaloud P."/>
            <person name="Haon M."/>
            <person name="Grisel S."/>
            <person name="Petersen M."/>
            <person name="Berrin J.G."/>
            <person name="Delaux P.M."/>
            <person name="Dal Grande F."/>
            <person name="Keller J."/>
        </authorList>
    </citation>
    <scope>NUCLEOTIDE SEQUENCE [LARGE SCALE GENOMIC DNA]</scope>
    <source>
        <strain evidence="1 2">SAG 2523</strain>
    </source>
</reference>
<name>A0AAW1SKU0_9CHLO</name>
<proteinExistence type="predicted"/>
<dbReference type="InterPro" id="IPR023213">
    <property type="entry name" value="CAT-like_dom_sf"/>
</dbReference>
<dbReference type="EMBL" id="JALJOV010001455">
    <property type="protein sequence ID" value="KAK9847601.1"/>
    <property type="molecule type" value="Genomic_DNA"/>
</dbReference>
<accession>A0AAW1SKU0</accession>
<keyword evidence="2" id="KW-1185">Reference proteome</keyword>
<gene>
    <name evidence="1" type="ORF">WJX84_004004</name>
</gene>
<evidence type="ECO:0000313" key="2">
    <source>
        <dbReference type="Proteomes" id="UP001485043"/>
    </source>
</evidence>